<dbReference type="Gramene" id="OQU87212">
    <property type="protein sequence ID" value="OQU87212"/>
    <property type="gene ID" value="SORBI_3003G233266"/>
</dbReference>
<reference evidence="1 2" key="1">
    <citation type="journal article" date="2009" name="Nature">
        <title>The Sorghum bicolor genome and the diversification of grasses.</title>
        <authorList>
            <person name="Paterson A.H."/>
            <person name="Bowers J.E."/>
            <person name="Bruggmann R."/>
            <person name="Dubchak I."/>
            <person name="Grimwood J."/>
            <person name="Gundlach H."/>
            <person name="Haberer G."/>
            <person name="Hellsten U."/>
            <person name="Mitros T."/>
            <person name="Poliakov A."/>
            <person name="Schmutz J."/>
            <person name="Spannagl M."/>
            <person name="Tang H."/>
            <person name="Wang X."/>
            <person name="Wicker T."/>
            <person name="Bharti A.K."/>
            <person name="Chapman J."/>
            <person name="Feltus F.A."/>
            <person name="Gowik U."/>
            <person name="Grigoriev I.V."/>
            <person name="Lyons E."/>
            <person name="Maher C.A."/>
            <person name="Martis M."/>
            <person name="Narechania A."/>
            <person name="Otillar R.P."/>
            <person name="Penning B.W."/>
            <person name="Salamov A.A."/>
            <person name="Wang Y."/>
            <person name="Zhang L."/>
            <person name="Carpita N.C."/>
            <person name="Freeling M."/>
            <person name="Gingle A.R."/>
            <person name="Hash C.T."/>
            <person name="Keller B."/>
            <person name="Klein P."/>
            <person name="Kresovich S."/>
            <person name="McCann M.C."/>
            <person name="Ming R."/>
            <person name="Peterson D.G."/>
            <person name="Mehboob-ur-Rahman"/>
            <person name="Ware D."/>
            <person name="Westhoff P."/>
            <person name="Mayer K.F."/>
            <person name="Messing J."/>
            <person name="Rokhsar D.S."/>
        </authorList>
    </citation>
    <scope>NUCLEOTIDE SEQUENCE [LARGE SCALE GENOMIC DNA]</scope>
    <source>
        <strain evidence="2">cv. BTx623</strain>
    </source>
</reference>
<name>A0A1W0VYL8_SORBI</name>
<accession>A0A1W0VYL8</accession>
<evidence type="ECO:0000313" key="1">
    <source>
        <dbReference type="EMBL" id="OQU87212.1"/>
    </source>
</evidence>
<organism evidence="1 2">
    <name type="scientific">Sorghum bicolor</name>
    <name type="common">Sorghum</name>
    <name type="synonym">Sorghum vulgare</name>
    <dbReference type="NCBI Taxonomy" id="4558"/>
    <lineage>
        <taxon>Eukaryota</taxon>
        <taxon>Viridiplantae</taxon>
        <taxon>Streptophyta</taxon>
        <taxon>Embryophyta</taxon>
        <taxon>Tracheophyta</taxon>
        <taxon>Spermatophyta</taxon>
        <taxon>Magnoliopsida</taxon>
        <taxon>Liliopsida</taxon>
        <taxon>Poales</taxon>
        <taxon>Poaceae</taxon>
        <taxon>PACMAD clade</taxon>
        <taxon>Panicoideae</taxon>
        <taxon>Andropogonodae</taxon>
        <taxon>Andropogoneae</taxon>
        <taxon>Sorghinae</taxon>
        <taxon>Sorghum</taxon>
    </lineage>
</organism>
<dbReference type="Proteomes" id="UP000000768">
    <property type="component" value="Chromosome 3"/>
</dbReference>
<sequence>MSKVQEAAQVQYSWRRSELRNSFFSSYPLLLHPRNLVPQQKLYFQSHGLLDILKLARIY</sequence>
<dbReference type="InParanoid" id="A0A1W0VYL8"/>
<dbReference type="AlphaFoldDB" id="A0A1W0VYL8"/>
<proteinExistence type="predicted"/>
<keyword evidence="2" id="KW-1185">Reference proteome</keyword>
<dbReference type="EMBL" id="CM000762">
    <property type="protein sequence ID" value="OQU87212.1"/>
    <property type="molecule type" value="Genomic_DNA"/>
</dbReference>
<gene>
    <name evidence="1" type="ORF">SORBI_3003G233266</name>
</gene>
<evidence type="ECO:0000313" key="2">
    <source>
        <dbReference type="Proteomes" id="UP000000768"/>
    </source>
</evidence>
<protein>
    <submittedName>
        <fullName evidence="1">Uncharacterized protein</fullName>
    </submittedName>
</protein>
<reference evidence="2" key="2">
    <citation type="journal article" date="2018" name="Plant J.">
        <title>The Sorghum bicolor reference genome: improved assembly, gene annotations, a transcriptome atlas, and signatures of genome organization.</title>
        <authorList>
            <person name="McCormick R.F."/>
            <person name="Truong S.K."/>
            <person name="Sreedasyam A."/>
            <person name="Jenkins J."/>
            <person name="Shu S."/>
            <person name="Sims D."/>
            <person name="Kennedy M."/>
            <person name="Amirebrahimi M."/>
            <person name="Weers B.D."/>
            <person name="McKinley B."/>
            <person name="Mattison A."/>
            <person name="Morishige D.T."/>
            <person name="Grimwood J."/>
            <person name="Schmutz J."/>
            <person name="Mullet J.E."/>
        </authorList>
    </citation>
    <scope>NUCLEOTIDE SEQUENCE [LARGE SCALE GENOMIC DNA]</scope>
    <source>
        <strain evidence="2">cv. BTx623</strain>
    </source>
</reference>